<dbReference type="STRING" id="926566.Terro_3228"/>
<dbReference type="NCBIfam" id="TIGR03436">
    <property type="entry name" value="acidobact_VWFA"/>
    <property type="match status" value="1"/>
</dbReference>
<dbReference type="Proteomes" id="UP000006056">
    <property type="component" value="Chromosome"/>
</dbReference>
<proteinExistence type="predicted"/>
<evidence type="ECO:0000313" key="3">
    <source>
        <dbReference type="EMBL" id="AFL89446.1"/>
    </source>
</evidence>
<gene>
    <name evidence="3" type="ordered locus">Terro_3228</name>
</gene>
<dbReference type="SUPFAM" id="SSF53300">
    <property type="entry name" value="vWA-like"/>
    <property type="match status" value="1"/>
</dbReference>
<evidence type="ECO:0000259" key="2">
    <source>
        <dbReference type="PROSITE" id="PS50234"/>
    </source>
</evidence>
<dbReference type="SMART" id="SM00327">
    <property type="entry name" value="VWA"/>
    <property type="match status" value="1"/>
</dbReference>
<keyword evidence="4" id="KW-1185">Reference proteome</keyword>
<dbReference type="EMBL" id="CP003379">
    <property type="protein sequence ID" value="AFL89446.1"/>
    <property type="molecule type" value="Genomic_DNA"/>
</dbReference>
<keyword evidence="1" id="KW-0732">Signal</keyword>
<dbReference type="PROSITE" id="PS50234">
    <property type="entry name" value="VWFA"/>
    <property type="match status" value="1"/>
</dbReference>
<accession>I3ZJM8</accession>
<sequence>MNRFVITAASVLAICSALPAASRAQQAGQDSAPILRVETRLVNVPVNVVDGHGVAVGGLSQDDFTVMEDGRTQKIAIFEREASTPLSIVMAVDTSGSVFSQFKTERAAAKRFAEQILRPEDEMDLIAFSYDSQELVPYTNDARRIDEGIKRLTKGDDTALYDAVYVASERLTESKADATRRRVLVLVTDGGDNTSRKEIGYAKAVAEAQRAGAAIYPIIIVPILADAGRNVGGEHALIQMAEDTGGKYFYVTEKEDLKAAFAHLSDDLRTQYLLGYYAPRRGVDASFRKINVSLKDPAKSASLALRSRTGYYADAR</sequence>
<reference evidence="3 4" key="1">
    <citation type="submission" date="2012-06" db="EMBL/GenBank/DDBJ databases">
        <title>Complete genome of Terriglobus roseus DSM 18391.</title>
        <authorList>
            <consortium name="US DOE Joint Genome Institute (JGI-PGF)"/>
            <person name="Lucas S."/>
            <person name="Copeland A."/>
            <person name="Lapidus A."/>
            <person name="Glavina del Rio T."/>
            <person name="Dalin E."/>
            <person name="Tice H."/>
            <person name="Bruce D."/>
            <person name="Goodwin L."/>
            <person name="Pitluck S."/>
            <person name="Peters L."/>
            <person name="Mikhailova N."/>
            <person name="Munk A.C.C."/>
            <person name="Kyrpides N."/>
            <person name="Mavromatis K."/>
            <person name="Ivanova N."/>
            <person name="Brettin T."/>
            <person name="Detter J.C."/>
            <person name="Han C."/>
            <person name="Larimer F."/>
            <person name="Land M."/>
            <person name="Hauser L."/>
            <person name="Markowitz V."/>
            <person name="Cheng J.-F."/>
            <person name="Hugenholtz P."/>
            <person name="Woyke T."/>
            <person name="Wu D."/>
            <person name="Brambilla E."/>
            <person name="Klenk H.-P."/>
            <person name="Eisen J.A."/>
        </authorList>
    </citation>
    <scope>NUCLEOTIDE SEQUENCE [LARGE SCALE GENOMIC DNA]</scope>
    <source>
        <strain evidence="4">DSM 18391 / NRRL B-41598 / KBS 63</strain>
    </source>
</reference>
<feature type="chain" id="PRO_5003684755" evidence="1">
    <location>
        <begin position="21"/>
        <end position="316"/>
    </location>
</feature>
<feature type="signal peptide" evidence="1">
    <location>
        <begin position="1"/>
        <end position="20"/>
    </location>
</feature>
<name>I3ZJM8_TERRK</name>
<feature type="domain" description="VWFA" evidence="2">
    <location>
        <begin position="87"/>
        <end position="268"/>
    </location>
</feature>
<dbReference type="InterPro" id="IPR017802">
    <property type="entry name" value="VWFA-rel_acidobac-type"/>
</dbReference>
<dbReference type="eggNOG" id="COG2304">
    <property type="taxonomic scope" value="Bacteria"/>
</dbReference>
<protein>
    <submittedName>
        <fullName evidence="3">Mg-chelatase subunit ChlD</fullName>
    </submittedName>
</protein>
<evidence type="ECO:0000256" key="1">
    <source>
        <dbReference type="SAM" id="SignalP"/>
    </source>
</evidence>
<dbReference type="Gene3D" id="3.40.50.410">
    <property type="entry name" value="von Willebrand factor, type A domain"/>
    <property type="match status" value="1"/>
</dbReference>
<evidence type="ECO:0000313" key="4">
    <source>
        <dbReference type="Proteomes" id="UP000006056"/>
    </source>
</evidence>
<dbReference type="InterPro" id="IPR036465">
    <property type="entry name" value="vWFA_dom_sf"/>
</dbReference>
<dbReference type="RefSeq" id="WP_014786707.1">
    <property type="nucleotide sequence ID" value="NC_018014.1"/>
</dbReference>
<dbReference type="HOGENOM" id="CLU_049429_0_0_0"/>
<dbReference type="AlphaFoldDB" id="I3ZJM8"/>
<dbReference type="KEGG" id="trs:Terro_3228"/>
<dbReference type="InterPro" id="IPR002035">
    <property type="entry name" value="VWF_A"/>
</dbReference>
<dbReference type="Pfam" id="PF00092">
    <property type="entry name" value="VWA"/>
    <property type="match status" value="1"/>
</dbReference>
<organism evidence="3 4">
    <name type="scientific">Terriglobus roseus (strain DSM 18391 / NRRL B-41598 / KBS 63)</name>
    <dbReference type="NCBI Taxonomy" id="926566"/>
    <lineage>
        <taxon>Bacteria</taxon>
        <taxon>Pseudomonadati</taxon>
        <taxon>Acidobacteriota</taxon>
        <taxon>Terriglobia</taxon>
        <taxon>Terriglobales</taxon>
        <taxon>Acidobacteriaceae</taxon>
        <taxon>Terriglobus</taxon>
    </lineage>
</organism>